<keyword evidence="10" id="KW-1185">Reference proteome</keyword>
<organism evidence="8">
    <name type="scientific">Capitella teleta</name>
    <name type="common">Polychaete worm</name>
    <dbReference type="NCBI Taxonomy" id="283909"/>
    <lineage>
        <taxon>Eukaryota</taxon>
        <taxon>Metazoa</taxon>
        <taxon>Spiralia</taxon>
        <taxon>Lophotrochozoa</taxon>
        <taxon>Annelida</taxon>
        <taxon>Polychaeta</taxon>
        <taxon>Sedentaria</taxon>
        <taxon>Scolecida</taxon>
        <taxon>Capitellidae</taxon>
        <taxon>Capitella</taxon>
    </lineage>
</organism>
<reference evidence="8 10" key="2">
    <citation type="journal article" date="2013" name="Nature">
        <title>Insights into bilaterian evolution from three spiralian genomes.</title>
        <authorList>
            <person name="Simakov O."/>
            <person name="Marletaz F."/>
            <person name="Cho S.J."/>
            <person name="Edsinger-Gonzales E."/>
            <person name="Havlak P."/>
            <person name="Hellsten U."/>
            <person name="Kuo D.H."/>
            <person name="Larsson T."/>
            <person name="Lv J."/>
            <person name="Arendt D."/>
            <person name="Savage R."/>
            <person name="Osoegawa K."/>
            <person name="de Jong P."/>
            <person name="Grimwood J."/>
            <person name="Chapman J.A."/>
            <person name="Shapiro H."/>
            <person name="Aerts A."/>
            <person name="Otillar R.P."/>
            <person name="Terry A.Y."/>
            <person name="Boore J.L."/>
            <person name="Grigoriev I.V."/>
            <person name="Lindberg D.R."/>
            <person name="Seaver E.C."/>
            <person name="Weisblat D.A."/>
            <person name="Putnam N.H."/>
            <person name="Rokhsar D.S."/>
        </authorList>
    </citation>
    <scope>NUCLEOTIDE SEQUENCE</scope>
    <source>
        <strain evidence="8 10">I ESC-2004</strain>
    </source>
</reference>
<evidence type="ECO:0000256" key="1">
    <source>
        <dbReference type="ARBA" id="ARBA00001946"/>
    </source>
</evidence>
<dbReference type="PANTHER" id="PTHR11081">
    <property type="entry name" value="FLAP ENDONUCLEASE FAMILY MEMBER"/>
    <property type="match status" value="1"/>
</dbReference>
<name>R7TIH5_CAPTE</name>
<dbReference type="GO" id="GO:0046872">
    <property type="term" value="F:metal ion binding"/>
    <property type="evidence" value="ECO:0007669"/>
    <property type="project" value="UniProtKB-KW"/>
</dbReference>
<dbReference type="STRING" id="283909.R7TIH5"/>
<dbReference type="OMA" id="PTQLESM"/>
<dbReference type="InterPro" id="IPR008918">
    <property type="entry name" value="HhH2"/>
</dbReference>
<dbReference type="InterPro" id="IPR029060">
    <property type="entry name" value="PIN-like_dom_sf"/>
</dbReference>
<evidence type="ECO:0000313" key="8">
    <source>
        <dbReference type="EMBL" id="ELT93282.1"/>
    </source>
</evidence>
<keyword evidence="2" id="KW-0540">Nuclease</keyword>
<dbReference type="Gene3D" id="3.40.50.1010">
    <property type="entry name" value="5'-nuclease"/>
    <property type="match status" value="1"/>
</dbReference>
<dbReference type="InterPro" id="IPR006084">
    <property type="entry name" value="XPG/Rad2"/>
</dbReference>
<keyword evidence="5" id="KW-0460">Magnesium</keyword>
<dbReference type="SMART" id="SM00485">
    <property type="entry name" value="XPGN"/>
    <property type="match status" value="1"/>
</dbReference>
<evidence type="ECO:0000313" key="10">
    <source>
        <dbReference type="Proteomes" id="UP000014760"/>
    </source>
</evidence>
<accession>R7TIH5</accession>
<keyword evidence="4" id="KW-0378">Hydrolase</keyword>
<evidence type="ECO:0000256" key="3">
    <source>
        <dbReference type="ARBA" id="ARBA00022723"/>
    </source>
</evidence>
<keyword evidence="3" id="KW-0479">Metal-binding</keyword>
<dbReference type="OrthoDB" id="2959108at2759"/>
<dbReference type="InterPro" id="IPR036279">
    <property type="entry name" value="5-3_exonuclease_C_sf"/>
</dbReference>
<evidence type="ECO:0000256" key="5">
    <source>
        <dbReference type="ARBA" id="ARBA00022842"/>
    </source>
</evidence>
<reference evidence="9" key="3">
    <citation type="submission" date="2015-06" db="UniProtKB">
        <authorList>
            <consortium name="EnsemblMetazoa"/>
        </authorList>
    </citation>
    <scope>IDENTIFICATION</scope>
</reference>
<dbReference type="Gene3D" id="1.10.150.20">
    <property type="entry name" value="5' to 3' exonuclease, C-terminal subdomain"/>
    <property type="match status" value="1"/>
</dbReference>
<feature type="domain" description="XPG-I" evidence="6">
    <location>
        <begin position="115"/>
        <end position="187"/>
    </location>
</feature>
<reference evidence="10" key="1">
    <citation type="submission" date="2012-12" db="EMBL/GenBank/DDBJ databases">
        <authorList>
            <person name="Hellsten U."/>
            <person name="Grimwood J."/>
            <person name="Chapman J.A."/>
            <person name="Shapiro H."/>
            <person name="Aerts A."/>
            <person name="Otillar R.P."/>
            <person name="Terry A.Y."/>
            <person name="Boore J.L."/>
            <person name="Simakov O."/>
            <person name="Marletaz F."/>
            <person name="Cho S.-J."/>
            <person name="Edsinger-Gonzales E."/>
            <person name="Havlak P."/>
            <person name="Kuo D.-H."/>
            <person name="Larsson T."/>
            <person name="Lv J."/>
            <person name="Arendt D."/>
            <person name="Savage R."/>
            <person name="Osoegawa K."/>
            <person name="de Jong P."/>
            <person name="Lindberg D.R."/>
            <person name="Seaver E.C."/>
            <person name="Weisblat D.A."/>
            <person name="Putnam N.H."/>
            <person name="Grigoriev I.V."/>
            <person name="Rokhsar D.S."/>
        </authorList>
    </citation>
    <scope>NUCLEOTIDE SEQUENCE</scope>
    <source>
        <strain evidence="10">I ESC-2004</strain>
    </source>
</reference>
<evidence type="ECO:0000259" key="6">
    <source>
        <dbReference type="SMART" id="SM00484"/>
    </source>
</evidence>
<evidence type="ECO:0000256" key="2">
    <source>
        <dbReference type="ARBA" id="ARBA00022722"/>
    </source>
</evidence>
<dbReference type="PRINTS" id="PR00853">
    <property type="entry name" value="XPGRADSUPER"/>
</dbReference>
<dbReference type="InterPro" id="IPR006086">
    <property type="entry name" value="XPG-I_dom"/>
</dbReference>
<dbReference type="SUPFAM" id="SSF47807">
    <property type="entry name" value="5' to 3' exonuclease, C-terminal subdomain"/>
    <property type="match status" value="1"/>
</dbReference>
<dbReference type="PANTHER" id="PTHR11081:SF59">
    <property type="entry name" value="FI23547P1"/>
    <property type="match status" value="1"/>
</dbReference>
<dbReference type="CDD" id="cd09900">
    <property type="entry name" value="H3TH_XPG-like"/>
    <property type="match status" value="1"/>
</dbReference>
<proteinExistence type="predicted"/>
<dbReference type="Proteomes" id="UP000014760">
    <property type="component" value="Unassembled WGS sequence"/>
</dbReference>
<comment type="cofactor">
    <cofactor evidence="1">
        <name>Mg(2+)</name>
        <dbReference type="ChEBI" id="CHEBI:18420"/>
    </cofactor>
</comment>
<dbReference type="EMBL" id="KB309802">
    <property type="protein sequence ID" value="ELT93282.1"/>
    <property type="molecule type" value="Genomic_DNA"/>
</dbReference>
<protein>
    <recommendedName>
        <fullName evidence="11">XPG-I domain-containing protein</fullName>
    </recommendedName>
</protein>
<dbReference type="EMBL" id="AMQN01012847">
    <property type="status" value="NOT_ANNOTATED_CDS"/>
    <property type="molecule type" value="Genomic_DNA"/>
</dbReference>
<dbReference type="AlphaFoldDB" id="R7TIH5"/>
<dbReference type="EnsemblMetazoa" id="CapteT209048">
    <property type="protein sequence ID" value="CapteP209048"/>
    <property type="gene ID" value="CapteG209048"/>
</dbReference>
<dbReference type="SMART" id="SM00484">
    <property type="entry name" value="XPGI"/>
    <property type="match status" value="1"/>
</dbReference>
<dbReference type="HOGENOM" id="CLU_082853_0_0_1"/>
<dbReference type="Pfam" id="PF00752">
    <property type="entry name" value="XPG_N"/>
    <property type="match status" value="1"/>
</dbReference>
<evidence type="ECO:0000313" key="9">
    <source>
        <dbReference type="EnsemblMetazoa" id="CapteP209048"/>
    </source>
</evidence>
<dbReference type="SMART" id="SM00279">
    <property type="entry name" value="HhH2"/>
    <property type="match status" value="1"/>
</dbReference>
<gene>
    <name evidence="8" type="ORF">CAPTEDRAFT_209048</name>
</gene>
<feature type="domain" description="XPG N-terminal" evidence="7">
    <location>
        <begin position="1"/>
        <end position="91"/>
    </location>
</feature>
<dbReference type="GO" id="GO:0017108">
    <property type="term" value="F:5'-flap endonuclease activity"/>
    <property type="evidence" value="ECO:0007669"/>
    <property type="project" value="TreeGrafter"/>
</dbReference>
<dbReference type="GO" id="GO:0003677">
    <property type="term" value="F:DNA binding"/>
    <property type="evidence" value="ECO:0007669"/>
    <property type="project" value="InterPro"/>
</dbReference>
<dbReference type="SUPFAM" id="SSF88723">
    <property type="entry name" value="PIN domain-like"/>
    <property type="match status" value="1"/>
</dbReference>
<dbReference type="CDD" id="cd09869">
    <property type="entry name" value="PIN_GEN1"/>
    <property type="match status" value="1"/>
</dbReference>
<dbReference type="Pfam" id="PF00867">
    <property type="entry name" value="XPG_I"/>
    <property type="match status" value="1"/>
</dbReference>
<sequence length="270" mass="29895">MGVTHLWPLLKPAGQIYSWEDLRGRTLAVDSAIWLMETEQIPCRKPHLKNALSRIMTLMRHDVRLVFVLEGQKKELKAATLAKRSASPVKKACRSLFPPAPEFSSKVREMQHLLDLLGIPSVQSSGEAEALCGVLNERGVVEGVITNDSDAFLFGATKVYKNFTANKAKESEQEVYRMKRLQGLLGADRKGLVALALLAGCDFTSGSQGVGSTGALKLLKHWGPQVDPIERYAGNDFEIFLALCGFWGRIDPRYPTACHRRRLKGATHLP</sequence>
<dbReference type="InterPro" id="IPR006085">
    <property type="entry name" value="XPG_DNA_repair_N"/>
</dbReference>
<evidence type="ECO:0000256" key="4">
    <source>
        <dbReference type="ARBA" id="ARBA00022801"/>
    </source>
</evidence>
<evidence type="ECO:0008006" key="11">
    <source>
        <dbReference type="Google" id="ProtNLM"/>
    </source>
</evidence>
<evidence type="ECO:0000259" key="7">
    <source>
        <dbReference type="SMART" id="SM00485"/>
    </source>
</evidence>